<feature type="transmembrane region" description="Helical" evidence="10">
    <location>
        <begin position="38"/>
        <end position="57"/>
    </location>
</feature>
<dbReference type="GO" id="GO:0005524">
    <property type="term" value="F:ATP binding"/>
    <property type="evidence" value="ECO:0007669"/>
    <property type="project" value="UniProtKB-KW"/>
</dbReference>
<dbReference type="SUPFAM" id="SSF143597">
    <property type="entry name" value="YojJ-like"/>
    <property type="match status" value="1"/>
</dbReference>
<dbReference type="Pfam" id="PF02457">
    <property type="entry name" value="DAC"/>
    <property type="match status" value="1"/>
</dbReference>
<keyword evidence="5" id="KW-0548">Nucleotidyltransferase</keyword>
<dbReference type="InterPro" id="IPR050338">
    <property type="entry name" value="DisA"/>
</dbReference>
<comment type="catalytic activity">
    <reaction evidence="1">
        <text>2 ATP = 3',3'-c-di-AMP + 2 diphosphate</text>
        <dbReference type="Rhea" id="RHEA:35655"/>
        <dbReference type="ChEBI" id="CHEBI:30616"/>
        <dbReference type="ChEBI" id="CHEBI:33019"/>
        <dbReference type="ChEBI" id="CHEBI:71500"/>
        <dbReference type="EC" id="2.7.7.85"/>
    </reaction>
</comment>
<dbReference type="HAMAP" id="MF_01499">
    <property type="entry name" value="DacA"/>
    <property type="match status" value="1"/>
</dbReference>
<reference evidence="12" key="1">
    <citation type="submission" date="2018-06" db="EMBL/GenBank/DDBJ databases">
        <authorList>
            <person name="Zhirakovskaya E."/>
        </authorList>
    </citation>
    <scope>NUCLEOTIDE SEQUENCE</scope>
</reference>
<evidence type="ECO:0000256" key="7">
    <source>
        <dbReference type="ARBA" id="ARBA00022840"/>
    </source>
</evidence>
<evidence type="ECO:0000256" key="6">
    <source>
        <dbReference type="ARBA" id="ARBA00022741"/>
    </source>
</evidence>
<keyword evidence="2" id="KW-1003">Cell membrane</keyword>
<dbReference type="PROSITE" id="PS51794">
    <property type="entry name" value="DAC"/>
    <property type="match status" value="1"/>
</dbReference>
<keyword evidence="6" id="KW-0547">Nucleotide-binding</keyword>
<keyword evidence="3" id="KW-0808">Transferase</keyword>
<evidence type="ECO:0000256" key="1">
    <source>
        <dbReference type="ARBA" id="ARBA00000877"/>
    </source>
</evidence>
<evidence type="ECO:0000256" key="4">
    <source>
        <dbReference type="ARBA" id="ARBA00022692"/>
    </source>
</evidence>
<proteinExistence type="inferred from homology"/>
<evidence type="ECO:0000259" key="11">
    <source>
        <dbReference type="PROSITE" id="PS51794"/>
    </source>
</evidence>
<dbReference type="InterPro" id="IPR036888">
    <property type="entry name" value="DNA_integrity_DisA_N_sf"/>
</dbReference>
<dbReference type="EMBL" id="UOGD01000238">
    <property type="protein sequence ID" value="VAX23002.1"/>
    <property type="molecule type" value="Genomic_DNA"/>
</dbReference>
<evidence type="ECO:0000256" key="10">
    <source>
        <dbReference type="SAM" id="Phobius"/>
    </source>
</evidence>
<evidence type="ECO:0000256" key="9">
    <source>
        <dbReference type="ARBA" id="ARBA00023136"/>
    </source>
</evidence>
<keyword evidence="9 10" id="KW-0472">Membrane</keyword>
<organism evidence="12">
    <name type="scientific">hydrothermal vent metagenome</name>
    <dbReference type="NCBI Taxonomy" id="652676"/>
    <lineage>
        <taxon>unclassified sequences</taxon>
        <taxon>metagenomes</taxon>
        <taxon>ecological metagenomes</taxon>
    </lineage>
</organism>
<dbReference type="InterPro" id="IPR014046">
    <property type="entry name" value="C-di-AMP_synthase"/>
</dbReference>
<evidence type="ECO:0000256" key="8">
    <source>
        <dbReference type="ARBA" id="ARBA00022989"/>
    </source>
</evidence>
<keyword evidence="7" id="KW-0067">ATP-binding</keyword>
<dbReference type="InterPro" id="IPR003390">
    <property type="entry name" value="DNA_integrity_scan_DisA_N"/>
</dbReference>
<feature type="transmembrane region" description="Helical" evidence="10">
    <location>
        <begin position="12"/>
        <end position="31"/>
    </location>
</feature>
<keyword evidence="4 10" id="KW-0812">Transmembrane</keyword>
<evidence type="ECO:0000313" key="12">
    <source>
        <dbReference type="EMBL" id="VAX23002.1"/>
    </source>
</evidence>
<dbReference type="Pfam" id="PF19293">
    <property type="entry name" value="CdaA_N"/>
    <property type="match status" value="1"/>
</dbReference>
<dbReference type="NCBIfam" id="TIGR00159">
    <property type="entry name" value="diadenylate cyclase CdaA"/>
    <property type="match status" value="1"/>
</dbReference>
<feature type="transmembrane region" description="Helical" evidence="10">
    <location>
        <begin position="63"/>
        <end position="83"/>
    </location>
</feature>
<gene>
    <name evidence="12" type="ORF">MNBD_IGNAVI01-725</name>
</gene>
<dbReference type="PANTHER" id="PTHR34185">
    <property type="entry name" value="DIADENYLATE CYCLASE"/>
    <property type="match status" value="1"/>
</dbReference>
<name>A0A3B1C4H9_9ZZZZ</name>
<feature type="domain" description="DAC" evidence="11">
    <location>
        <begin position="84"/>
        <end position="244"/>
    </location>
</feature>
<evidence type="ECO:0000256" key="3">
    <source>
        <dbReference type="ARBA" id="ARBA00022679"/>
    </source>
</evidence>
<dbReference type="InterPro" id="IPR034701">
    <property type="entry name" value="CdaA"/>
</dbReference>
<dbReference type="InterPro" id="IPR045585">
    <property type="entry name" value="CdaA_N"/>
</dbReference>
<dbReference type="GO" id="GO:0004016">
    <property type="term" value="F:adenylate cyclase activity"/>
    <property type="evidence" value="ECO:0007669"/>
    <property type="project" value="InterPro"/>
</dbReference>
<sequence length="274" mass="30666">MFELFKIGFLSFTFLDLIDIAIVSFIIYKVYQIIKGTIAAQIFLGLVIVLLFSFIAQAGNLKALGWLLKLVTDIWVIAFIILFQPEIRRFLLLLGKKPFTSKFFKNMPSKKDVPDILTDAAFELSQHQHGALIVIERTVGIKSFIDTGEPINAKVSVNLLRSIFYPRSPLHDGAVVIQNDEIVAARCTLPLSPTTSVDKLSLGMRHRAGLGITEQSDVLSLIVSEETGSISIAEDGKLYRGLSRESLRRLLSKKIEHEEQKGMKGLFDIFKKAK</sequence>
<evidence type="ECO:0000256" key="5">
    <source>
        <dbReference type="ARBA" id="ARBA00022695"/>
    </source>
</evidence>
<evidence type="ECO:0000256" key="2">
    <source>
        <dbReference type="ARBA" id="ARBA00022475"/>
    </source>
</evidence>
<keyword evidence="8 10" id="KW-1133">Transmembrane helix</keyword>
<dbReference type="GO" id="GO:0106408">
    <property type="term" value="F:diadenylate cyclase activity"/>
    <property type="evidence" value="ECO:0007669"/>
    <property type="project" value="UniProtKB-EC"/>
</dbReference>
<protein>
    <submittedName>
        <fullName evidence="12">Diadenylate cyclase spyDAC Bacterial checkpoint controller DisA with nucleotide-binding domain</fullName>
    </submittedName>
</protein>
<dbReference type="PIRSF" id="PIRSF004793">
    <property type="entry name" value="UCP004793"/>
    <property type="match status" value="1"/>
</dbReference>
<dbReference type="GO" id="GO:0006171">
    <property type="term" value="P:cAMP biosynthetic process"/>
    <property type="evidence" value="ECO:0007669"/>
    <property type="project" value="InterPro"/>
</dbReference>
<dbReference type="AlphaFoldDB" id="A0A3B1C4H9"/>
<accession>A0A3B1C4H9</accession>
<dbReference type="PANTHER" id="PTHR34185:SF1">
    <property type="entry name" value="DIADENYLATE CYCLASE"/>
    <property type="match status" value="1"/>
</dbReference>
<dbReference type="Gene3D" id="3.40.1700.10">
    <property type="entry name" value="DNA integrity scanning protein, DisA, N-terminal domain"/>
    <property type="match status" value="1"/>
</dbReference>